<name>A0A1Z4G9U8_9CYAN</name>
<dbReference type="AlphaFoldDB" id="A0A1Z4G9U8"/>
<evidence type="ECO:0000256" key="2">
    <source>
        <dbReference type="ARBA" id="ARBA00022692"/>
    </source>
</evidence>
<keyword evidence="2 5" id="KW-0812">Transmembrane</keyword>
<dbReference type="Pfam" id="PF01694">
    <property type="entry name" value="Rhomboid"/>
    <property type="match status" value="1"/>
</dbReference>
<dbReference type="GO" id="GO:0016020">
    <property type="term" value="C:membrane"/>
    <property type="evidence" value="ECO:0007669"/>
    <property type="project" value="UniProtKB-SubCell"/>
</dbReference>
<evidence type="ECO:0000313" key="8">
    <source>
        <dbReference type="Proteomes" id="UP000218287"/>
    </source>
</evidence>
<evidence type="ECO:0000256" key="4">
    <source>
        <dbReference type="ARBA" id="ARBA00023136"/>
    </source>
</evidence>
<reference evidence="7 8" key="1">
    <citation type="submission" date="2017-06" db="EMBL/GenBank/DDBJ databases">
        <title>Genome sequencing of cyanobaciteial culture collection at National Institute for Environmental Studies (NIES).</title>
        <authorList>
            <person name="Hirose Y."/>
            <person name="Shimura Y."/>
            <person name="Fujisawa T."/>
            <person name="Nakamura Y."/>
            <person name="Kawachi M."/>
        </authorList>
    </citation>
    <scope>NUCLEOTIDE SEQUENCE [LARGE SCALE GENOMIC DNA]</scope>
    <source>
        <strain evidence="7 8">NIES-21</strain>
    </source>
</reference>
<keyword evidence="8" id="KW-1185">Reference proteome</keyword>
<sequence length="165" mass="17921">MDNFNYITVSPRWLVALNLEHGFSLGFWQQYRRPFGPFQISNFYLTCGALAALCQWAIGMNSPIPSLGASGAISGVLGAYLIRFPHARITTLVFLGFFATTISVPALVVIGIFFVQNVISGLASLQAAANMSVQTGGVAYWAHIGGFVFGVMLAPLFGLFKRDYE</sequence>
<feature type="transmembrane region" description="Helical" evidence="5">
    <location>
        <begin position="64"/>
        <end position="82"/>
    </location>
</feature>
<evidence type="ECO:0000259" key="6">
    <source>
        <dbReference type="Pfam" id="PF01694"/>
    </source>
</evidence>
<proteinExistence type="predicted"/>
<keyword evidence="3 5" id="KW-1133">Transmembrane helix</keyword>
<protein>
    <submittedName>
        <fullName evidence="7">Rhomboid-like protein</fullName>
    </submittedName>
</protein>
<dbReference type="GO" id="GO:0004252">
    <property type="term" value="F:serine-type endopeptidase activity"/>
    <property type="evidence" value="ECO:0007669"/>
    <property type="project" value="InterPro"/>
</dbReference>
<dbReference type="InterPro" id="IPR022764">
    <property type="entry name" value="Peptidase_S54_rhomboid_dom"/>
</dbReference>
<gene>
    <name evidence="7" type="ORF">NIES21_00520</name>
</gene>
<dbReference type="SUPFAM" id="SSF144091">
    <property type="entry name" value="Rhomboid-like"/>
    <property type="match status" value="1"/>
</dbReference>
<dbReference type="PANTHER" id="PTHR43731:SF26">
    <property type="entry name" value="RHOMBOID-LIKE PROTEIN 10, CHLOROPLASTIC"/>
    <property type="match status" value="1"/>
</dbReference>
<feature type="transmembrane region" description="Helical" evidence="5">
    <location>
        <begin position="40"/>
        <end position="58"/>
    </location>
</feature>
<dbReference type="Gene3D" id="1.20.1540.10">
    <property type="entry name" value="Rhomboid-like"/>
    <property type="match status" value="1"/>
</dbReference>
<feature type="transmembrane region" description="Helical" evidence="5">
    <location>
        <begin position="94"/>
        <end position="119"/>
    </location>
</feature>
<organism evidence="7 8">
    <name type="scientific">Anabaenopsis circularis NIES-21</name>
    <dbReference type="NCBI Taxonomy" id="1085406"/>
    <lineage>
        <taxon>Bacteria</taxon>
        <taxon>Bacillati</taxon>
        <taxon>Cyanobacteriota</taxon>
        <taxon>Cyanophyceae</taxon>
        <taxon>Nostocales</taxon>
        <taxon>Nodulariaceae</taxon>
        <taxon>Anabaenopsis</taxon>
    </lineage>
</organism>
<feature type="transmembrane region" description="Helical" evidence="5">
    <location>
        <begin position="139"/>
        <end position="160"/>
    </location>
</feature>
<evidence type="ECO:0000256" key="5">
    <source>
        <dbReference type="SAM" id="Phobius"/>
    </source>
</evidence>
<keyword evidence="4 5" id="KW-0472">Membrane</keyword>
<dbReference type="Proteomes" id="UP000218287">
    <property type="component" value="Chromosome"/>
</dbReference>
<evidence type="ECO:0000313" key="7">
    <source>
        <dbReference type="EMBL" id="BAY14295.1"/>
    </source>
</evidence>
<dbReference type="InterPro" id="IPR050925">
    <property type="entry name" value="Rhomboid_protease_S54"/>
</dbReference>
<dbReference type="InterPro" id="IPR035952">
    <property type="entry name" value="Rhomboid-like_sf"/>
</dbReference>
<accession>A0A1Z4G9U8</accession>
<feature type="domain" description="Peptidase S54 rhomboid" evidence="6">
    <location>
        <begin position="29"/>
        <end position="157"/>
    </location>
</feature>
<evidence type="ECO:0000256" key="3">
    <source>
        <dbReference type="ARBA" id="ARBA00022989"/>
    </source>
</evidence>
<comment type="subcellular location">
    <subcellularLocation>
        <location evidence="1">Membrane</location>
        <topology evidence="1">Multi-pass membrane protein</topology>
    </subcellularLocation>
</comment>
<dbReference type="PANTHER" id="PTHR43731">
    <property type="entry name" value="RHOMBOID PROTEASE"/>
    <property type="match status" value="1"/>
</dbReference>
<dbReference type="EMBL" id="AP018174">
    <property type="protein sequence ID" value="BAY14295.1"/>
    <property type="molecule type" value="Genomic_DNA"/>
</dbReference>
<evidence type="ECO:0000256" key="1">
    <source>
        <dbReference type="ARBA" id="ARBA00004141"/>
    </source>
</evidence>